<evidence type="ECO:0000313" key="4">
    <source>
        <dbReference type="Proteomes" id="UP000574067"/>
    </source>
</evidence>
<dbReference type="SMART" id="SM00450">
    <property type="entry name" value="RHOD"/>
    <property type="match status" value="4"/>
</dbReference>
<evidence type="ECO:0000313" key="3">
    <source>
        <dbReference type="EMBL" id="NML16431.1"/>
    </source>
</evidence>
<dbReference type="EMBL" id="JABBFW010000010">
    <property type="protein sequence ID" value="NML16431.1"/>
    <property type="molecule type" value="Genomic_DNA"/>
</dbReference>
<evidence type="ECO:0000256" key="1">
    <source>
        <dbReference type="ARBA" id="ARBA00022737"/>
    </source>
</evidence>
<dbReference type="Pfam" id="PF00581">
    <property type="entry name" value="Rhodanese"/>
    <property type="match status" value="3"/>
</dbReference>
<dbReference type="InterPro" id="IPR001763">
    <property type="entry name" value="Rhodanese-like_dom"/>
</dbReference>
<sequence>MSVSPDLPRLSASDVRTALLFRREIALIDVREEDPFAQEHPLFAVLLSAGRIELEAPWRLPRHDVTIAVYEDGEGLAEPAARRLQALGYTGVHLLDGGLQGWRDAGGELFRDVNVPSKAFGELVEHERGTPSLPAQEVKALLDAKADVVVLDARRFDEYQTMSIPGGISVPGAELALRVRDLAPDPKTRVIVNCAGRTRSLIGTQSLVNAGIPNPVAALRNGTIGWTLAGFELDHGAQRSFGPASETHRRAAQTAAQALADRAGALRLTRAGLATWERDASRTLYRWDVRTPQEYAAGHLPGFGSAPGGQLVQETDVFAAVRGARIVLVDGGAETDGVRAAMTAHWLAQMGWEVAWLIDAEPAHFTETDAWQPPHAPFPAVDAVTPAKLADQLAHGGTLLLNVTTSANHVKGHIPGAWWVLRAQLPQVLAQLPAPERIVLTCGSSALARFAAADLARVTDLPVAVLEGGNAAWATEGRPLETGGQRLASPRIDRYRRPYEGTDAPREAMQAYLDWEFGLVAQLGRDGTHGFKVLAAA</sequence>
<dbReference type="InterPro" id="IPR036873">
    <property type="entry name" value="Rhodanese-like_dom_sf"/>
</dbReference>
<dbReference type="Proteomes" id="UP000574067">
    <property type="component" value="Unassembled WGS sequence"/>
</dbReference>
<dbReference type="AlphaFoldDB" id="A0A848FEV8"/>
<dbReference type="CDD" id="cd01535">
    <property type="entry name" value="4RHOD_Repeat_4"/>
    <property type="match status" value="1"/>
</dbReference>
<accession>A0A848FEV8</accession>
<dbReference type="RefSeq" id="WP_169161335.1">
    <property type="nucleotide sequence ID" value="NZ_JABBFW010000010.1"/>
</dbReference>
<keyword evidence="3" id="KW-0808">Transferase</keyword>
<dbReference type="CDD" id="cd01534">
    <property type="entry name" value="4RHOD_Repeat_3"/>
    <property type="match status" value="1"/>
</dbReference>
<evidence type="ECO:0000259" key="2">
    <source>
        <dbReference type="PROSITE" id="PS50206"/>
    </source>
</evidence>
<keyword evidence="4" id="KW-1185">Reference proteome</keyword>
<feature type="domain" description="Rhodanese" evidence="2">
    <location>
        <begin position="21"/>
        <end position="111"/>
    </location>
</feature>
<feature type="domain" description="Rhodanese" evidence="2">
    <location>
        <begin position="394"/>
        <end position="482"/>
    </location>
</feature>
<comment type="caution">
    <text evidence="3">The sequence shown here is derived from an EMBL/GenBank/DDBJ whole genome shotgun (WGS) entry which is preliminary data.</text>
</comment>
<gene>
    <name evidence="3" type="ORF">HHL10_15720</name>
</gene>
<dbReference type="PANTHER" id="PTHR43855">
    <property type="entry name" value="THIOSULFATE SULFURTRANSFERASE"/>
    <property type="match status" value="1"/>
</dbReference>
<feature type="domain" description="Rhodanese" evidence="2">
    <location>
        <begin position="288"/>
        <end position="366"/>
    </location>
</feature>
<dbReference type="PANTHER" id="PTHR43855:SF1">
    <property type="entry name" value="THIOSULFATE SULFURTRANSFERASE"/>
    <property type="match status" value="1"/>
</dbReference>
<dbReference type="SUPFAM" id="SSF52821">
    <property type="entry name" value="Rhodanese/Cell cycle control phosphatase"/>
    <property type="match status" value="4"/>
</dbReference>
<dbReference type="GO" id="GO:0016740">
    <property type="term" value="F:transferase activity"/>
    <property type="evidence" value="ECO:0007669"/>
    <property type="project" value="UniProtKB-KW"/>
</dbReference>
<proteinExistence type="predicted"/>
<protein>
    <submittedName>
        <fullName evidence="3">Rhodanese-related sulfurtransferase</fullName>
    </submittedName>
</protein>
<dbReference type="PROSITE" id="PS50206">
    <property type="entry name" value="RHODANESE_3"/>
    <property type="match status" value="4"/>
</dbReference>
<dbReference type="Gene3D" id="3.40.250.10">
    <property type="entry name" value="Rhodanese-like domain"/>
    <property type="match status" value="4"/>
</dbReference>
<reference evidence="3 4" key="1">
    <citation type="submission" date="2020-04" db="EMBL/GenBank/DDBJ databases">
        <title>Azohydromonas sp. isolated from soil.</title>
        <authorList>
            <person name="Dahal R.H."/>
        </authorList>
    </citation>
    <scope>NUCLEOTIDE SEQUENCE [LARGE SCALE GENOMIC DNA]</scope>
    <source>
        <strain evidence="3 4">G-1-1-14</strain>
    </source>
</reference>
<feature type="domain" description="Rhodanese" evidence="2">
    <location>
        <begin position="144"/>
        <end position="235"/>
    </location>
</feature>
<dbReference type="InterPro" id="IPR051126">
    <property type="entry name" value="Thiosulfate_sulfurtransferase"/>
</dbReference>
<organism evidence="3 4">
    <name type="scientific">Azohydromonas caseinilytica</name>
    <dbReference type="NCBI Taxonomy" id="2728836"/>
    <lineage>
        <taxon>Bacteria</taxon>
        <taxon>Pseudomonadati</taxon>
        <taxon>Pseudomonadota</taxon>
        <taxon>Betaproteobacteria</taxon>
        <taxon>Burkholderiales</taxon>
        <taxon>Sphaerotilaceae</taxon>
        <taxon>Azohydromonas</taxon>
    </lineage>
</organism>
<keyword evidence="1" id="KW-0677">Repeat</keyword>
<name>A0A848FEV8_9BURK</name>